<dbReference type="SUPFAM" id="SSF53448">
    <property type="entry name" value="Nucleotide-diphospho-sugar transferases"/>
    <property type="match status" value="1"/>
</dbReference>
<dbReference type="InterPro" id="IPR001173">
    <property type="entry name" value="Glyco_trans_2-like"/>
</dbReference>
<dbReference type="Pfam" id="PF00535">
    <property type="entry name" value="Glycos_transf_2"/>
    <property type="match status" value="1"/>
</dbReference>
<evidence type="ECO:0000313" key="3">
    <source>
        <dbReference type="Proteomes" id="UP000192521"/>
    </source>
</evidence>
<dbReference type="Gene3D" id="3.90.550.10">
    <property type="entry name" value="Spore Coat Polysaccharide Biosynthesis Protein SpsA, Chain A"/>
    <property type="match status" value="1"/>
</dbReference>
<dbReference type="EMBL" id="MWPR01000020">
    <property type="protein sequence ID" value="ORJ49643.1"/>
    <property type="molecule type" value="Genomic_DNA"/>
</dbReference>
<keyword evidence="2" id="KW-0808">Transferase</keyword>
<comment type="caution">
    <text evidence="2">The sequence shown here is derived from an EMBL/GenBank/DDBJ whole genome shotgun (WGS) entry which is preliminary data.</text>
</comment>
<dbReference type="PANTHER" id="PTHR48090">
    <property type="entry name" value="UNDECAPRENYL-PHOSPHATE 4-DEOXY-4-FORMAMIDO-L-ARABINOSE TRANSFERASE-RELATED"/>
    <property type="match status" value="1"/>
</dbReference>
<organism evidence="2 3">
    <name type="scientific">Kluyvera intermedia</name>
    <name type="common">Enterobacter intermedius</name>
    <dbReference type="NCBI Taxonomy" id="61648"/>
    <lineage>
        <taxon>Bacteria</taxon>
        <taxon>Pseudomonadati</taxon>
        <taxon>Pseudomonadota</taxon>
        <taxon>Gammaproteobacteria</taxon>
        <taxon>Enterobacterales</taxon>
        <taxon>Enterobacteriaceae</taxon>
        <taxon>Kluyvera</taxon>
    </lineage>
</organism>
<accession>A0ABX3UDR2</accession>
<proteinExistence type="predicted"/>
<dbReference type="InterPro" id="IPR050256">
    <property type="entry name" value="Glycosyltransferase_2"/>
</dbReference>
<evidence type="ECO:0000259" key="1">
    <source>
        <dbReference type="Pfam" id="PF00535"/>
    </source>
</evidence>
<dbReference type="Proteomes" id="UP000192521">
    <property type="component" value="Unassembled WGS sequence"/>
</dbReference>
<dbReference type="GO" id="GO:0016740">
    <property type="term" value="F:transferase activity"/>
    <property type="evidence" value="ECO:0007669"/>
    <property type="project" value="UniProtKB-KW"/>
</dbReference>
<keyword evidence="3" id="KW-1185">Reference proteome</keyword>
<reference evidence="2 3" key="1">
    <citation type="submission" date="2017-02" db="EMBL/GenBank/DDBJ databases">
        <title>Draft genome sequence of a Kluyvera intermedia isolate from a patient with a pancreatic abscess.</title>
        <authorList>
            <person name="Thele R."/>
        </authorList>
    </citation>
    <scope>NUCLEOTIDE SEQUENCE [LARGE SCALE GENOMIC DNA]</scope>
    <source>
        <strain evidence="2 3">FOSA7093</strain>
    </source>
</reference>
<name>A0ABX3UDR2_KLUIN</name>
<dbReference type="InterPro" id="IPR029044">
    <property type="entry name" value="Nucleotide-diphossugar_trans"/>
</dbReference>
<dbReference type="CDD" id="cd04179">
    <property type="entry name" value="DPM_DPG-synthase_like"/>
    <property type="match status" value="1"/>
</dbReference>
<protein>
    <submittedName>
        <fullName evidence="2">Glycosyl transferase family 2</fullName>
    </submittedName>
</protein>
<gene>
    <name evidence="2" type="ORF">B2M27_14385</name>
</gene>
<evidence type="ECO:0000313" key="2">
    <source>
        <dbReference type="EMBL" id="ORJ49643.1"/>
    </source>
</evidence>
<sequence length="270" mass="29911">MDFAMTHEKKWEVPAYNVTLWTEKKHDACVVIPVINEGNRIVSLLTKMNNLNISGIADIIIVDGGSTDGSLETENLLKLNVSGLLVKTGPGKLSAQLRCGYAFVLEKGYKNIITIDGNDKDDPAPIPEFIAALEQGYDFVQASRFVNGGVAVNTPKSRDFAIKFIHAPVLSIASGFHWTDTTQGFRAYSSKMLLDERVAPFRDVFMTYELLAYLSYIAPKLGFRCIELPTSRIYPEGEVPTKISSFRGNLAVLKILFKSCFGAYNVKRGQ</sequence>
<feature type="domain" description="Glycosyltransferase 2-like" evidence="1">
    <location>
        <begin position="29"/>
        <end position="192"/>
    </location>
</feature>